<dbReference type="OrthoDB" id="66881at2759"/>
<dbReference type="GO" id="GO:0016491">
    <property type="term" value="F:oxidoreductase activity"/>
    <property type="evidence" value="ECO:0007669"/>
    <property type="project" value="UniProtKB-KW"/>
</dbReference>
<reference evidence="6" key="1">
    <citation type="journal article" date="2016" name="Nat. Commun.">
        <title>The Gonium pectorale genome demonstrates co-option of cell cycle regulation during the evolution of multicellularity.</title>
        <authorList>
            <person name="Hanschen E.R."/>
            <person name="Marriage T.N."/>
            <person name="Ferris P.J."/>
            <person name="Hamaji T."/>
            <person name="Toyoda A."/>
            <person name="Fujiyama A."/>
            <person name="Neme R."/>
            <person name="Noguchi H."/>
            <person name="Minakuchi Y."/>
            <person name="Suzuki M."/>
            <person name="Kawai-Toyooka H."/>
            <person name="Smith D.R."/>
            <person name="Sparks H."/>
            <person name="Anderson J."/>
            <person name="Bakaric R."/>
            <person name="Luria V."/>
            <person name="Karger A."/>
            <person name="Kirschner M.W."/>
            <person name="Durand P.M."/>
            <person name="Michod R.E."/>
            <person name="Nozaki H."/>
            <person name="Olson B.J."/>
        </authorList>
    </citation>
    <scope>NUCLEOTIDE SEQUENCE [LARGE SCALE GENOMIC DNA]</scope>
    <source>
        <strain evidence="6">NIES-2863</strain>
    </source>
</reference>
<sequence>MDMPAKPRRVAIIGAGVNGLATAKTFHHFGHDVTVYERGGHVGGVWAPEKRYPGLRLQSTGDFYYFSDLDSVPAQFTEENPDAEHVYGYLLSYAEKHGILPLVQYHTTLVHAQPLYDDLEIIPTRDGSEAAADDAGGAAGKGITDRPPVGWRLTLRRAAAGRGAADGADAAAEPAAAAAAEEDEEFTVSCDVLVACTGTFSDPNIPPYKGASRTS</sequence>
<keyword evidence="3" id="KW-0560">Oxidoreductase</keyword>
<keyword evidence="6" id="KW-1185">Reference proteome</keyword>
<dbReference type="InterPro" id="IPR050346">
    <property type="entry name" value="FMO-like"/>
</dbReference>
<dbReference type="InterPro" id="IPR036188">
    <property type="entry name" value="FAD/NAD-bd_sf"/>
</dbReference>
<feature type="region of interest" description="Disordered" evidence="4">
    <location>
        <begin position="127"/>
        <end position="148"/>
    </location>
</feature>
<comment type="caution">
    <text evidence="5">The sequence shown here is derived from an EMBL/GenBank/DDBJ whole genome shotgun (WGS) entry which is preliminary data.</text>
</comment>
<evidence type="ECO:0008006" key="7">
    <source>
        <dbReference type="Google" id="ProtNLM"/>
    </source>
</evidence>
<protein>
    <recommendedName>
        <fullName evidence="7">Flavin-containing monooxygenase</fullName>
    </recommendedName>
</protein>
<dbReference type="AlphaFoldDB" id="A0A150H3N6"/>
<dbReference type="Proteomes" id="UP000075714">
    <property type="component" value="Unassembled WGS sequence"/>
</dbReference>
<name>A0A150H3N6_GONPE</name>
<dbReference type="Gene3D" id="3.50.50.60">
    <property type="entry name" value="FAD/NAD(P)-binding domain"/>
    <property type="match status" value="1"/>
</dbReference>
<proteinExistence type="predicted"/>
<evidence type="ECO:0000256" key="2">
    <source>
        <dbReference type="ARBA" id="ARBA00022827"/>
    </source>
</evidence>
<gene>
    <name evidence="5" type="ORF">GPECTOR_1g599</name>
</gene>
<accession>A0A150H3N6</accession>
<keyword evidence="2" id="KW-0274">FAD</keyword>
<evidence type="ECO:0000256" key="4">
    <source>
        <dbReference type="SAM" id="MobiDB-lite"/>
    </source>
</evidence>
<dbReference type="STRING" id="33097.A0A150H3N6"/>
<evidence type="ECO:0000313" key="6">
    <source>
        <dbReference type="Proteomes" id="UP000075714"/>
    </source>
</evidence>
<organism evidence="5 6">
    <name type="scientific">Gonium pectorale</name>
    <name type="common">Green alga</name>
    <dbReference type="NCBI Taxonomy" id="33097"/>
    <lineage>
        <taxon>Eukaryota</taxon>
        <taxon>Viridiplantae</taxon>
        <taxon>Chlorophyta</taxon>
        <taxon>core chlorophytes</taxon>
        <taxon>Chlorophyceae</taxon>
        <taxon>CS clade</taxon>
        <taxon>Chlamydomonadales</taxon>
        <taxon>Volvocaceae</taxon>
        <taxon>Gonium</taxon>
    </lineage>
</organism>
<dbReference type="Pfam" id="PF13450">
    <property type="entry name" value="NAD_binding_8"/>
    <property type="match status" value="1"/>
</dbReference>
<evidence type="ECO:0000256" key="1">
    <source>
        <dbReference type="ARBA" id="ARBA00022630"/>
    </source>
</evidence>
<dbReference type="EMBL" id="LSYV01000002">
    <property type="protein sequence ID" value="KXZ56664.1"/>
    <property type="molecule type" value="Genomic_DNA"/>
</dbReference>
<dbReference type="SUPFAM" id="SSF51905">
    <property type="entry name" value="FAD/NAD(P)-binding domain"/>
    <property type="match status" value="1"/>
</dbReference>
<evidence type="ECO:0000256" key="3">
    <source>
        <dbReference type="ARBA" id="ARBA00023002"/>
    </source>
</evidence>
<keyword evidence="1" id="KW-0285">Flavoprotein</keyword>
<evidence type="ECO:0000313" key="5">
    <source>
        <dbReference type="EMBL" id="KXZ56664.1"/>
    </source>
</evidence>
<dbReference type="PANTHER" id="PTHR23023">
    <property type="entry name" value="DIMETHYLANILINE MONOOXYGENASE"/>
    <property type="match status" value="1"/>
</dbReference>
<dbReference type="PRINTS" id="PR00419">
    <property type="entry name" value="ADXRDTASE"/>
</dbReference>